<dbReference type="Pfam" id="PF12395">
    <property type="entry name" value="DUF3658"/>
    <property type="match status" value="1"/>
</dbReference>
<name>A0A5D0CV20_9BACL</name>
<evidence type="ECO:0000259" key="1">
    <source>
        <dbReference type="Pfam" id="PF08874"/>
    </source>
</evidence>
<sequence>MAQISLLDKKESQPAAIAELIELYDNVVSASNRREAGKISPDDTHVHIVVGHSFAGSMKQALRQIGWSETHKVIVLEEDYAIGPLGDLDLPKGRQARIDWFRDHISGGAEAYSSFEEEYEELLRQVAQIPERAEVVIWAAGNACEQMGMRHALHLLSNKSNAIAVYNACAICEEMYNRPDAWIKYRHSGEIVPDKLCDALARMDGSGMLVPPDIERLRQEWQALSEQAKVLRIWRAGTVVEVPADSYDQYLLEKLDLLQSRAGNDSFLRAARLIGEAMGHCDQTIGDDYFEYRLRTLIYDGVLEIKGVPAAMRYYSVRRKTSLG</sequence>
<gene>
    <name evidence="3" type="ORF">FRY98_12600</name>
</gene>
<dbReference type="InterPro" id="IPR022123">
    <property type="entry name" value="DUF3658"/>
</dbReference>
<feature type="domain" description="DUF3658" evidence="2">
    <location>
        <begin position="213"/>
        <end position="315"/>
    </location>
</feature>
<keyword evidence="4" id="KW-1185">Reference proteome</keyword>
<dbReference type="OrthoDB" id="343110at2"/>
<dbReference type="EMBL" id="VSDO01000002">
    <property type="protein sequence ID" value="TYA13741.1"/>
    <property type="molecule type" value="Genomic_DNA"/>
</dbReference>
<dbReference type="Proteomes" id="UP000325218">
    <property type="component" value="Unassembled WGS sequence"/>
</dbReference>
<dbReference type="Pfam" id="PF08874">
    <property type="entry name" value="DUF1835"/>
    <property type="match status" value="1"/>
</dbReference>
<reference evidence="3 4" key="1">
    <citation type="submission" date="2019-08" db="EMBL/GenBank/DDBJ databases">
        <title>Genome sequencing of Paenibacillus faecis DSM 23593(T).</title>
        <authorList>
            <person name="Kook J.-K."/>
            <person name="Park S.-N."/>
            <person name="Lim Y.K."/>
        </authorList>
    </citation>
    <scope>NUCLEOTIDE SEQUENCE [LARGE SCALE GENOMIC DNA]</scope>
    <source>
        <strain evidence="3 4">DSM 23593</strain>
    </source>
</reference>
<evidence type="ECO:0000259" key="2">
    <source>
        <dbReference type="Pfam" id="PF12395"/>
    </source>
</evidence>
<evidence type="ECO:0000313" key="3">
    <source>
        <dbReference type="EMBL" id="TYA13741.1"/>
    </source>
</evidence>
<dbReference type="InterPro" id="IPR014973">
    <property type="entry name" value="DUF1835"/>
</dbReference>
<feature type="domain" description="DUF1835" evidence="1">
    <location>
        <begin position="46"/>
        <end position="165"/>
    </location>
</feature>
<evidence type="ECO:0000313" key="4">
    <source>
        <dbReference type="Proteomes" id="UP000325218"/>
    </source>
</evidence>
<organism evidence="3 4">
    <name type="scientific">Paenibacillus faecis</name>
    <dbReference type="NCBI Taxonomy" id="862114"/>
    <lineage>
        <taxon>Bacteria</taxon>
        <taxon>Bacillati</taxon>
        <taxon>Bacillota</taxon>
        <taxon>Bacilli</taxon>
        <taxon>Bacillales</taxon>
        <taxon>Paenibacillaceae</taxon>
        <taxon>Paenibacillus</taxon>
    </lineage>
</organism>
<dbReference type="AlphaFoldDB" id="A0A5D0CV20"/>
<proteinExistence type="predicted"/>
<comment type="caution">
    <text evidence="3">The sequence shown here is derived from an EMBL/GenBank/DDBJ whole genome shotgun (WGS) entry which is preliminary data.</text>
</comment>
<protein>
    <submittedName>
        <fullName evidence="3">DUF1835 domain-containing protein</fullName>
    </submittedName>
</protein>
<accession>A0A5D0CV20</accession>